<feature type="non-terminal residue" evidence="14">
    <location>
        <position position="264"/>
    </location>
</feature>
<feature type="non-terminal residue" evidence="14">
    <location>
        <position position="1"/>
    </location>
</feature>
<keyword evidence="9" id="KW-1035">Host cytoplasm</keyword>
<dbReference type="EMBL" id="JF724001">
    <property type="protein sequence ID" value="AEO50425.1"/>
    <property type="molecule type" value="Genomic_RNA"/>
</dbReference>
<sequence length="264" mass="29049">GGENSPLQSAETGCDKAMSDKASNENPIPLAVENIGSSRVDFFWNRYFHVATITEVSNVKPQYLRLNISDILSDPVVRQSLHATYLRCGLSIAVRVMPANTSSTDCMDGLTINMLYVPPGSSWAIDDIESTKPIEQAQDSTGNYALPSFTWKPNQTPVFTCSVPYVSFTTVLPTAYAGIESSSLIPKRNNQIPQDFGFGLLVLRSSMPPAHNLVVSVWVKFNNVRLFCPRPGIFDYKSYSNESIAIPDTETGQFSNTMTTMALQ</sequence>
<evidence type="ECO:0000256" key="4">
    <source>
        <dbReference type="ARBA" id="ARBA00022581"/>
    </source>
</evidence>
<keyword evidence="10" id="KW-0449">Lipoprotein</keyword>
<dbReference type="Pfam" id="PF22663">
    <property type="entry name" value="Rhv_5"/>
    <property type="match status" value="1"/>
</dbReference>
<comment type="subcellular location">
    <subcellularLocation>
        <location evidence="1">Host cytoplasm</location>
    </subcellularLocation>
    <subcellularLocation>
        <location evidence="2">Virion</location>
    </subcellularLocation>
</comment>
<keyword evidence="6" id="KW-0519">Myristate</keyword>
<dbReference type="CDD" id="cd00205">
    <property type="entry name" value="rhv_like"/>
    <property type="match status" value="1"/>
</dbReference>
<dbReference type="GO" id="GO:0019062">
    <property type="term" value="P:virion attachment to host cell"/>
    <property type="evidence" value="ECO:0007669"/>
    <property type="project" value="UniProtKB-KW"/>
</dbReference>
<evidence type="ECO:0000256" key="5">
    <source>
        <dbReference type="ARBA" id="ARBA00022706"/>
    </source>
</evidence>
<keyword evidence="11" id="KW-1160">Virus entry into host cell</keyword>
<keyword evidence="8" id="KW-0946">Virion</keyword>
<evidence type="ECO:0000256" key="2">
    <source>
        <dbReference type="ARBA" id="ARBA00004328"/>
    </source>
</evidence>
<evidence type="ECO:0000256" key="1">
    <source>
        <dbReference type="ARBA" id="ARBA00004192"/>
    </source>
</evidence>
<evidence type="ECO:0000256" key="8">
    <source>
        <dbReference type="ARBA" id="ARBA00022844"/>
    </source>
</evidence>
<organism evidence="14 15">
    <name type="scientific">Teschovirus A</name>
    <dbReference type="NCBI Taxonomy" id="118140"/>
    <lineage>
        <taxon>Viruses</taxon>
        <taxon>Riboviria</taxon>
        <taxon>Orthornavirae</taxon>
        <taxon>Pisuviricota</taxon>
        <taxon>Pisoniviricetes</taxon>
        <taxon>Picornavirales</taxon>
        <taxon>Picornaviridae</taxon>
        <taxon>Caphthovirinae</taxon>
        <taxon>Teschovirus</taxon>
        <taxon>Teschovirus asilesi</taxon>
    </lineage>
</organism>
<feature type="domain" description="Picornavirus capsid VP1" evidence="13">
    <location>
        <begin position="10"/>
        <end position="231"/>
    </location>
</feature>
<feature type="compositionally biased region" description="Polar residues" evidence="12">
    <location>
        <begin position="1"/>
        <end position="11"/>
    </location>
</feature>
<keyword evidence="5" id="KW-1143">T=pseudo3 icosahedral capsid protein</keyword>
<evidence type="ECO:0000313" key="15">
    <source>
        <dbReference type="Proteomes" id="UP000325893"/>
    </source>
</evidence>
<feature type="region of interest" description="Disordered" evidence="12">
    <location>
        <begin position="1"/>
        <end position="22"/>
    </location>
</feature>
<dbReference type="Proteomes" id="UP000325893">
    <property type="component" value="Genome"/>
</dbReference>
<evidence type="ECO:0000313" key="14">
    <source>
        <dbReference type="EMBL" id="AEO50425.1"/>
    </source>
</evidence>
<accession>A0A7G0S0U3</accession>
<name>A0A7G0S0U3_9PICO</name>
<dbReference type="Gene3D" id="2.60.120.20">
    <property type="match status" value="1"/>
</dbReference>
<dbReference type="GO" id="GO:0043657">
    <property type="term" value="C:host cell"/>
    <property type="evidence" value="ECO:0007669"/>
    <property type="project" value="UniProtKB-SubCell"/>
</dbReference>
<evidence type="ECO:0000256" key="7">
    <source>
        <dbReference type="ARBA" id="ARBA00022804"/>
    </source>
</evidence>
<evidence type="ECO:0000256" key="6">
    <source>
        <dbReference type="ARBA" id="ARBA00022707"/>
    </source>
</evidence>
<evidence type="ECO:0000256" key="12">
    <source>
        <dbReference type="SAM" id="MobiDB-lite"/>
    </source>
</evidence>
<keyword evidence="7" id="KW-1161">Viral attachment to host cell</keyword>
<dbReference type="GO" id="GO:0044423">
    <property type="term" value="C:virion component"/>
    <property type="evidence" value="ECO:0007669"/>
    <property type="project" value="UniProtKB-KW"/>
</dbReference>
<reference evidence="14 15" key="1">
    <citation type="journal article" date="2010" name="J. Vet. Diagn. Invest.">
        <title>A survey of porcine picornaviruses and adenoviruses in fecal samples in Spain.</title>
        <authorList>
            <person name="Buitrago D."/>
            <person name="Cano-Gomez C."/>
            <person name="Aguero M."/>
            <person name="Fernandez-Pacheco P."/>
            <person name="Gomez-Tejedor C."/>
            <person name="Jimenez-Clavero M.A."/>
        </authorList>
    </citation>
    <scope>NUCLEOTIDE SEQUENCE [LARGE SCALE GENOMIC DNA]</scope>
    <source>
        <strain evidence="14">CC25</strain>
    </source>
</reference>
<dbReference type="InterPro" id="IPR033703">
    <property type="entry name" value="Rhv-like"/>
</dbReference>
<keyword evidence="5" id="KW-0167">Capsid protein</keyword>
<protein>
    <recommendedName>
        <fullName evidence="3">Genome polyprotein</fullName>
    </recommendedName>
</protein>
<evidence type="ECO:0000256" key="10">
    <source>
        <dbReference type="ARBA" id="ARBA00023288"/>
    </source>
</evidence>
<evidence type="ECO:0000256" key="11">
    <source>
        <dbReference type="ARBA" id="ARBA00023296"/>
    </source>
</evidence>
<evidence type="ECO:0000259" key="13">
    <source>
        <dbReference type="Pfam" id="PF22663"/>
    </source>
</evidence>
<keyword evidence="4" id="KW-0945">Host-virus interaction</keyword>
<proteinExistence type="predicted"/>
<dbReference type="GO" id="GO:0046718">
    <property type="term" value="P:symbiont entry into host cell"/>
    <property type="evidence" value="ECO:0007669"/>
    <property type="project" value="UniProtKB-KW"/>
</dbReference>
<evidence type="ECO:0000256" key="3">
    <source>
        <dbReference type="ARBA" id="ARBA00020107"/>
    </source>
</evidence>
<dbReference type="InterPro" id="IPR029053">
    <property type="entry name" value="Viral_coat"/>
</dbReference>
<dbReference type="InterPro" id="IPR059138">
    <property type="entry name" value="Pico_VP1"/>
</dbReference>
<feature type="compositionally biased region" description="Basic and acidic residues" evidence="12">
    <location>
        <begin position="13"/>
        <end position="22"/>
    </location>
</feature>
<evidence type="ECO:0000256" key="9">
    <source>
        <dbReference type="ARBA" id="ARBA00023200"/>
    </source>
</evidence>
<reference evidence="14 15" key="2">
    <citation type="journal article" date="2011" name="Infect. Genet. Evol.">
        <title>Analyzing the genetic diversity of teschoviruses in Spanish pig populations using complete VP1 sequences.</title>
        <authorList>
            <person name="Cano-Gomez C."/>
            <person name="Palero F."/>
            <person name="Buitrago M.D."/>
            <person name="Garcia-Casado M.A."/>
            <person name="Fernandez-Pinero J."/>
            <person name="Fernandez-Pacheco P."/>
            <person name="Aguero M."/>
            <person name="Gomez-Tejedor C."/>
            <person name="Jimenez-Clavero M.A."/>
        </authorList>
    </citation>
    <scope>NUCLEOTIDE SEQUENCE [LARGE SCALE GENOMIC DNA]</scope>
    <source>
        <strain evidence="14">CC25</strain>
    </source>
</reference>
<dbReference type="SUPFAM" id="SSF88633">
    <property type="entry name" value="Positive stranded ssRNA viruses"/>
    <property type="match status" value="1"/>
</dbReference>